<keyword evidence="7 9" id="KW-0472">Membrane</keyword>
<keyword evidence="6 9" id="KW-1133">Transmembrane helix</keyword>
<feature type="transmembrane region" description="Helical" evidence="9">
    <location>
        <begin position="471"/>
        <end position="491"/>
    </location>
</feature>
<keyword evidence="5 9" id="KW-0812">Transmembrane</keyword>
<gene>
    <name evidence="10" type="ORF">EV659_103204</name>
</gene>
<dbReference type="PROSITE" id="PS01303">
    <property type="entry name" value="BCCT"/>
    <property type="match status" value="1"/>
</dbReference>
<feature type="transmembrane region" description="Helical" evidence="9">
    <location>
        <begin position="52"/>
        <end position="73"/>
    </location>
</feature>
<dbReference type="PANTHER" id="PTHR30047">
    <property type="entry name" value="HIGH-AFFINITY CHOLINE TRANSPORT PROTEIN-RELATED"/>
    <property type="match status" value="1"/>
</dbReference>
<dbReference type="PANTHER" id="PTHR30047:SF7">
    <property type="entry name" value="HIGH-AFFINITY CHOLINE TRANSPORT PROTEIN"/>
    <property type="match status" value="1"/>
</dbReference>
<evidence type="ECO:0000313" key="10">
    <source>
        <dbReference type="EMBL" id="TCP36315.1"/>
    </source>
</evidence>
<organism evidence="10 11">
    <name type="scientific">Rhodothalassium salexigens DSM 2132</name>
    <dbReference type="NCBI Taxonomy" id="1188247"/>
    <lineage>
        <taxon>Bacteria</taxon>
        <taxon>Pseudomonadati</taxon>
        <taxon>Pseudomonadota</taxon>
        <taxon>Alphaproteobacteria</taxon>
        <taxon>Rhodothalassiales</taxon>
        <taxon>Rhodothalassiaceae</taxon>
        <taxon>Rhodothalassium</taxon>
    </lineage>
</organism>
<feature type="transmembrane region" description="Helical" evidence="9">
    <location>
        <begin position="446"/>
        <end position="465"/>
    </location>
</feature>
<keyword evidence="4" id="KW-1003">Cell membrane</keyword>
<feature type="transmembrane region" description="Helical" evidence="9">
    <location>
        <begin position="230"/>
        <end position="252"/>
    </location>
</feature>
<dbReference type="InterPro" id="IPR000060">
    <property type="entry name" value="BCCT_transptr"/>
</dbReference>
<evidence type="ECO:0000256" key="8">
    <source>
        <dbReference type="SAM" id="MobiDB-lite"/>
    </source>
</evidence>
<name>A0A4R2PQE4_RHOSA</name>
<feature type="transmembrane region" description="Helical" evidence="9">
    <location>
        <begin position="264"/>
        <end position="287"/>
    </location>
</feature>
<dbReference type="InterPro" id="IPR018093">
    <property type="entry name" value="BCCT_CS"/>
</dbReference>
<evidence type="ECO:0000256" key="2">
    <source>
        <dbReference type="ARBA" id="ARBA00005658"/>
    </source>
</evidence>
<dbReference type="RefSeq" id="WP_200288033.1">
    <property type="nucleotide sequence ID" value="NZ_JACIGF010000003.1"/>
</dbReference>
<feature type="transmembrane region" description="Helical" evidence="9">
    <location>
        <begin position="318"/>
        <end position="336"/>
    </location>
</feature>
<comment type="subcellular location">
    <subcellularLocation>
        <location evidence="1">Cell membrane</location>
        <topology evidence="1">Multi-pass membrane protein</topology>
    </subcellularLocation>
</comment>
<feature type="region of interest" description="Disordered" evidence="8">
    <location>
        <begin position="662"/>
        <end position="690"/>
    </location>
</feature>
<feature type="transmembrane region" description="Helical" evidence="9">
    <location>
        <begin position="184"/>
        <end position="210"/>
    </location>
</feature>
<keyword evidence="3" id="KW-0813">Transport</keyword>
<dbReference type="InParanoid" id="A0A4R2PQE4"/>
<feature type="transmembrane region" description="Helical" evidence="9">
    <location>
        <begin position="348"/>
        <end position="371"/>
    </location>
</feature>
<feature type="compositionally biased region" description="Acidic residues" evidence="8">
    <location>
        <begin position="666"/>
        <end position="681"/>
    </location>
</feature>
<reference evidence="10 11" key="1">
    <citation type="submission" date="2019-03" db="EMBL/GenBank/DDBJ databases">
        <title>Genomic Encyclopedia of Type Strains, Phase IV (KMG-IV): sequencing the most valuable type-strain genomes for metagenomic binning, comparative biology and taxonomic classification.</title>
        <authorList>
            <person name="Goeker M."/>
        </authorList>
    </citation>
    <scope>NUCLEOTIDE SEQUENCE [LARGE SCALE GENOMIC DNA]</scope>
    <source>
        <strain evidence="10 11">DSM 2132</strain>
    </source>
</reference>
<evidence type="ECO:0000256" key="4">
    <source>
        <dbReference type="ARBA" id="ARBA00022475"/>
    </source>
</evidence>
<protein>
    <submittedName>
        <fullName evidence="10">Choline/glycine/proline betaine transport protein</fullName>
    </submittedName>
</protein>
<evidence type="ECO:0000256" key="9">
    <source>
        <dbReference type="SAM" id="Phobius"/>
    </source>
</evidence>
<feature type="transmembrane region" description="Helical" evidence="9">
    <location>
        <begin position="12"/>
        <end position="32"/>
    </location>
</feature>
<feature type="transmembrane region" description="Helical" evidence="9">
    <location>
        <begin position="141"/>
        <end position="164"/>
    </location>
</feature>
<proteinExistence type="inferred from homology"/>
<feature type="transmembrane region" description="Helical" evidence="9">
    <location>
        <begin position="94"/>
        <end position="113"/>
    </location>
</feature>
<feature type="transmembrane region" description="Helical" evidence="9">
    <location>
        <begin position="400"/>
        <end position="419"/>
    </location>
</feature>
<keyword evidence="11" id="KW-1185">Reference proteome</keyword>
<dbReference type="EMBL" id="SLXO01000003">
    <property type="protein sequence ID" value="TCP36315.1"/>
    <property type="molecule type" value="Genomic_DNA"/>
</dbReference>
<dbReference type="Pfam" id="PF02028">
    <property type="entry name" value="BCCT"/>
    <property type="match status" value="1"/>
</dbReference>
<evidence type="ECO:0000256" key="7">
    <source>
        <dbReference type="ARBA" id="ARBA00023136"/>
    </source>
</evidence>
<comment type="caution">
    <text evidence="10">The sequence shown here is derived from an EMBL/GenBank/DDBJ whole genome shotgun (WGS) entry which is preliminary data.</text>
</comment>
<evidence type="ECO:0000256" key="3">
    <source>
        <dbReference type="ARBA" id="ARBA00022448"/>
    </source>
</evidence>
<evidence type="ECO:0000256" key="5">
    <source>
        <dbReference type="ARBA" id="ARBA00022692"/>
    </source>
</evidence>
<comment type="similarity">
    <text evidence="2">Belongs to the BCCT transporter (TC 2.A.15) family.</text>
</comment>
<accession>A0A4R2PQE4</accession>
<dbReference type="Proteomes" id="UP000295399">
    <property type="component" value="Unassembled WGS sequence"/>
</dbReference>
<dbReference type="GO" id="GO:0005886">
    <property type="term" value="C:plasma membrane"/>
    <property type="evidence" value="ECO:0007669"/>
    <property type="project" value="UniProtKB-SubCell"/>
</dbReference>
<dbReference type="AlphaFoldDB" id="A0A4R2PQE4"/>
<dbReference type="FunCoup" id="A0A4R2PQE4">
    <property type="interactions" value="102"/>
</dbReference>
<sequence>MKLYSQLKDHISVPVFFGSTIAIFAVVILGVADPAMVGQWAEHVRGWISNTFGWFYILLVAIMLGLVVILALGPVGRVKLGPDTAEPDFSYVSWIAMLFSAGMGIGLMFFGVYEPITHFANPPTAEPQSVAAAREAMEIAIFHWGVHAWGIYILVGLALAYFGYRRGLPLTIRSALYPIIGDRIYGPVGHAVDIFAVIGTMFGVATSLGLGVKQVNAGFNYLFGLPQNTGVQIGLIAIITAFATVSVVAGLYGGIRRISEANLVAALALLLFALFAGPTVFLMTASVENLGQYMSTLVARTFELFAFDDKPWLDDWTLFYWAWWIAWSPFVGMFIARISRGRTIREFVIGGLAWPLGFTVMWMTVFGSGAIQMQMTGAVDLAAAAAADSAKPLFIYLEHLPFTFVSALLATVLSITFFVTSSDSGSLVIDIITAGGDDDPPKAQRIFWAVTEGVVAAVLLLAGGLGALQAASIAGALPFSFVLLAVMFGLLRSLQGEYARYMSHRTTSAAAVPGAPQSWRRRLHALLHTPDLADAERFLTETVRPALEAVEAEVAKYGYEAQVIDAAIDDGRLALQVGSGDHAFHYEVQIRPYRVPSFAMAELAPRHRPAAEHYRADVHLTESGAPYDILGMSREEVIADVLVNYEKHTNYVHLHLGEGAPLTSDADTDDAETEPDQDAVDDQAVRPAKA</sequence>
<dbReference type="NCBIfam" id="TIGR00842">
    <property type="entry name" value="bcct"/>
    <property type="match status" value="1"/>
</dbReference>
<evidence type="ECO:0000256" key="6">
    <source>
        <dbReference type="ARBA" id="ARBA00022989"/>
    </source>
</evidence>
<evidence type="ECO:0000256" key="1">
    <source>
        <dbReference type="ARBA" id="ARBA00004651"/>
    </source>
</evidence>
<evidence type="ECO:0000313" key="11">
    <source>
        <dbReference type="Proteomes" id="UP000295399"/>
    </source>
</evidence>
<dbReference type="NCBIfam" id="NF007399">
    <property type="entry name" value="PRK09928.1"/>
    <property type="match status" value="1"/>
</dbReference>
<dbReference type="GO" id="GO:0022857">
    <property type="term" value="F:transmembrane transporter activity"/>
    <property type="evidence" value="ECO:0007669"/>
    <property type="project" value="InterPro"/>
</dbReference>